<organism evidence="2 3">
    <name type="scientific">Ferrimonas gelatinilytica</name>
    <dbReference type="NCBI Taxonomy" id="1255257"/>
    <lineage>
        <taxon>Bacteria</taxon>
        <taxon>Pseudomonadati</taxon>
        <taxon>Pseudomonadota</taxon>
        <taxon>Gammaproteobacteria</taxon>
        <taxon>Alteromonadales</taxon>
        <taxon>Ferrimonadaceae</taxon>
        <taxon>Ferrimonas</taxon>
    </lineage>
</organism>
<name>A0ABP9RTF5_9GAMM</name>
<evidence type="ECO:0000313" key="3">
    <source>
        <dbReference type="Proteomes" id="UP001501600"/>
    </source>
</evidence>
<evidence type="ECO:0000256" key="1">
    <source>
        <dbReference type="SAM" id="MobiDB-lite"/>
    </source>
</evidence>
<dbReference type="InterPro" id="IPR012658">
    <property type="entry name" value="YheV"/>
</dbReference>
<keyword evidence="3" id="KW-1185">Reference proteome</keyword>
<dbReference type="Proteomes" id="UP001501600">
    <property type="component" value="Unassembled WGS sequence"/>
</dbReference>
<dbReference type="Pfam" id="PF09526">
    <property type="entry name" value="DUF2387"/>
    <property type="match status" value="1"/>
</dbReference>
<dbReference type="EMBL" id="BAABLF010000002">
    <property type="protein sequence ID" value="GAA5186553.1"/>
    <property type="molecule type" value="Genomic_DNA"/>
</dbReference>
<reference evidence="3" key="1">
    <citation type="journal article" date="2019" name="Int. J. Syst. Evol. Microbiol.">
        <title>The Global Catalogue of Microorganisms (GCM) 10K type strain sequencing project: providing services to taxonomists for standard genome sequencing and annotation.</title>
        <authorList>
            <consortium name="The Broad Institute Genomics Platform"/>
            <consortium name="The Broad Institute Genome Sequencing Center for Infectious Disease"/>
            <person name="Wu L."/>
            <person name="Ma J."/>
        </authorList>
    </citation>
    <scope>NUCLEOTIDE SEQUENCE [LARGE SCALE GENOMIC DNA]</scope>
    <source>
        <strain evidence="3">JCM 18720</strain>
    </source>
</reference>
<proteinExistence type="predicted"/>
<feature type="region of interest" description="Disordered" evidence="1">
    <location>
        <begin position="46"/>
        <end position="66"/>
    </location>
</feature>
<evidence type="ECO:0000313" key="2">
    <source>
        <dbReference type="EMBL" id="GAA5186553.1"/>
    </source>
</evidence>
<sequence length="66" mass="7149">MPNLKKRFIAGAQCPKCQEADSIMLYGEQGVEVMECVACGYKKRQGSEPAERQAGAGDVIGVFKPE</sequence>
<comment type="caution">
    <text evidence="2">The sequence shown here is derived from an EMBL/GenBank/DDBJ whole genome shotgun (WGS) entry which is preliminary data.</text>
</comment>
<dbReference type="NCBIfam" id="TIGR02443">
    <property type="entry name" value="YheV family putative zinc ribbon protein"/>
    <property type="match status" value="1"/>
</dbReference>
<gene>
    <name evidence="2" type="ORF">GCM10025772_02310</name>
</gene>
<protein>
    <submittedName>
        <fullName evidence="2">YheV family putative zinc ribbon protein</fullName>
    </submittedName>
</protein>
<accession>A0ABP9RTF5</accession>
<dbReference type="RefSeq" id="WP_345315198.1">
    <property type="nucleotide sequence ID" value="NZ_BAABLF010000002.1"/>
</dbReference>